<feature type="region of interest" description="Disordered" evidence="1">
    <location>
        <begin position="1"/>
        <end position="51"/>
    </location>
</feature>
<evidence type="ECO:0000313" key="3">
    <source>
        <dbReference type="Proteomes" id="UP001480595"/>
    </source>
</evidence>
<reference evidence="2 3" key="1">
    <citation type="submission" date="2023-01" db="EMBL/GenBank/DDBJ databases">
        <title>Analysis of 21 Apiospora genomes using comparative genomics revels a genus with tremendous synthesis potential of carbohydrate active enzymes and secondary metabolites.</title>
        <authorList>
            <person name="Sorensen T."/>
        </authorList>
    </citation>
    <scope>NUCLEOTIDE SEQUENCE [LARGE SCALE GENOMIC DNA]</scope>
    <source>
        <strain evidence="2 3">CBS 135458</strain>
    </source>
</reference>
<accession>A0ABR1W5P7</accession>
<dbReference type="RefSeq" id="XP_066719880.1">
    <property type="nucleotide sequence ID" value="XM_066854025.1"/>
</dbReference>
<feature type="compositionally biased region" description="Basic and acidic residues" evidence="1">
    <location>
        <begin position="232"/>
        <end position="252"/>
    </location>
</feature>
<keyword evidence="3" id="KW-1185">Reference proteome</keyword>
<dbReference type="GeneID" id="92087088"/>
<dbReference type="Proteomes" id="UP001480595">
    <property type="component" value="Unassembled WGS sequence"/>
</dbReference>
<evidence type="ECO:0000313" key="2">
    <source>
        <dbReference type="EMBL" id="KAK8078809.1"/>
    </source>
</evidence>
<comment type="caution">
    <text evidence="2">The sequence shown here is derived from an EMBL/GenBank/DDBJ whole genome shotgun (WGS) entry which is preliminary data.</text>
</comment>
<protein>
    <submittedName>
        <fullName evidence="2">Uncharacterized protein</fullName>
    </submittedName>
</protein>
<dbReference type="EMBL" id="JAQQWL010000003">
    <property type="protein sequence ID" value="KAK8078809.1"/>
    <property type="molecule type" value="Genomic_DNA"/>
</dbReference>
<name>A0ABR1W5P7_9PEZI</name>
<feature type="region of interest" description="Disordered" evidence="1">
    <location>
        <begin position="231"/>
        <end position="283"/>
    </location>
</feature>
<gene>
    <name evidence="2" type="ORF">PG994_002616</name>
</gene>
<feature type="compositionally biased region" description="Basic and acidic residues" evidence="1">
    <location>
        <begin position="14"/>
        <end position="24"/>
    </location>
</feature>
<evidence type="ECO:0000256" key="1">
    <source>
        <dbReference type="SAM" id="MobiDB-lite"/>
    </source>
</evidence>
<sequence length="283" mass="31656">MVIDDDDSSGSGGDFHDGDADKIHHGGGNNSDSDDTDPASSSNEDPLPASRRRLTSVVFNVREFGRQDNFVENKTRMNLYKAIHDHIGFSEEIEKLTERMMDCKDPVKIERFGRRLHRLELHRRACRDAIENVLVAEDRMHAAEYAQAAALAAAANPGRYLQQQQQSGADVPETMAQWQARNDRERRQQVDRRVAEIRAKAEHTNHLNNFLAAAKQAAKIGAKRLRASLTQEAREKREWQGKKKKEEAEARKAVRARKRGGRAQTAYSSAPSEVGSMAGNASA</sequence>
<proteinExistence type="predicted"/>
<organism evidence="2 3">
    <name type="scientific">Apiospora phragmitis</name>
    <dbReference type="NCBI Taxonomy" id="2905665"/>
    <lineage>
        <taxon>Eukaryota</taxon>
        <taxon>Fungi</taxon>
        <taxon>Dikarya</taxon>
        <taxon>Ascomycota</taxon>
        <taxon>Pezizomycotina</taxon>
        <taxon>Sordariomycetes</taxon>
        <taxon>Xylariomycetidae</taxon>
        <taxon>Amphisphaeriales</taxon>
        <taxon>Apiosporaceae</taxon>
        <taxon>Apiospora</taxon>
    </lineage>
</organism>